<feature type="compositionally biased region" description="Low complexity" evidence="1">
    <location>
        <begin position="388"/>
        <end position="404"/>
    </location>
</feature>
<feature type="region of interest" description="Disordered" evidence="1">
    <location>
        <begin position="231"/>
        <end position="446"/>
    </location>
</feature>
<sequence>MINVVWWWPVAWLRIGDNSITNPRLLRLYELQIDGITRNAVFGFLVGSASLAAAHLTDYVVSYGNARVVGGDDDATAVLLDLCERAELMERITVDGTAMWKIPDDPEFIHMRTREEIEWERQRKSDNANPELVIPVRLRDGDGCRYCGQVVNWKARKGRLRGTYDHRRPGQAATVDTMVVSCQGCNASRSDDPLADERHKLLSAPTRPYYSAHTRDWIANHEWARSNGYSIDTRRGRTLPPGTVPDDRQAEVDRNQAAHAAATPDAGSQPAPTTTTTAPQPAAPHPAADPQPVGERAPVPPPRPADPHPVGGRDQAGPTPRPAAPPDAGERDHAADRHPAGERAPTPPAAPTASRENATVTLPLQPGSGPATSRGHAPTPPPPPAPTPDLLYPADPAEARSTGSGKSGSGRDGSGRVGSQTRTRASGPGTVSPRRRSRRRSSRSRT</sequence>
<feature type="compositionally biased region" description="Pro residues" evidence="1">
    <location>
        <begin position="378"/>
        <end position="387"/>
    </location>
</feature>
<proteinExistence type="predicted"/>
<dbReference type="Proteomes" id="UP001500839">
    <property type="component" value="Unassembled WGS sequence"/>
</dbReference>
<reference evidence="3" key="1">
    <citation type="journal article" date="2019" name="Int. J. Syst. Evol. Microbiol.">
        <title>The Global Catalogue of Microorganisms (GCM) 10K type strain sequencing project: providing services to taxonomists for standard genome sequencing and annotation.</title>
        <authorList>
            <consortium name="The Broad Institute Genomics Platform"/>
            <consortium name="The Broad Institute Genome Sequencing Center for Infectious Disease"/>
            <person name="Wu L."/>
            <person name="Ma J."/>
        </authorList>
    </citation>
    <scope>NUCLEOTIDE SEQUENCE [LARGE SCALE GENOMIC DNA]</scope>
    <source>
        <strain evidence="3">JCM 18542</strain>
    </source>
</reference>
<feature type="compositionally biased region" description="Low complexity" evidence="1">
    <location>
        <begin position="269"/>
        <end position="280"/>
    </location>
</feature>
<evidence type="ECO:0008006" key="4">
    <source>
        <dbReference type="Google" id="ProtNLM"/>
    </source>
</evidence>
<protein>
    <recommendedName>
        <fullName evidence="4">HNH endonuclease</fullName>
    </recommendedName>
</protein>
<feature type="compositionally biased region" description="Basic residues" evidence="1">
    <location>
        <begin position="433"/>
        <end position="446"/>
    </location>
</feature>
<feature type="compositionally biased region" description="Gly residues" evidence="1">
    <location>
        <begin position="405"/>
        <end position="416"/>
    </location>
</feature>
<keyword evidence="3" id="KW-1185">Reference proteome</keyword>
<dbReference type="EMBL" id="BAABKQ010000001">
    <property type="protein sequence ID" value="GAA4809548.1"/>
    <property type="molecule type" value="Genomic_DNA"/>
</dbReference>
<organism evidence="2 3">
    <name type="scientific">Tomitella cavernea</name>
    <dbReference type="NCBI Taxonomy" id="1387982"/>
    <lineage>
        <taxon>Bacteria</taxon>
        <taxon>Bacillati</taxon>
        <taxon>Actinomycetota</taxon>
        <taxon>Actinomycetes</taxon>
        <taxon>Mycobacteriales</taxon>
        <taxon>Tomitella</taxon>
    </lineage>
</organism>
<feature type="compositionally biased region" description="Basic and acidic residues" evidence="1">
    <location>
        <begin position="245"/>
        <end position="256"/>
    </location>
</feature>
<evidence type="ECO:0000313" key="2">
    <source>
        <dbReference type="EMBL" id="GAA4809548.1"/>
    </source>
</evidence>
<evidence type="ECO:0000313" key="3">
    <source>
        <dbReference type="Proteomes" id="UP001500839"/>
    </source>
</evidence>
<gene>
    <name evidence="2" type="ORF">GCM10023353_11950</name>
</gene>
<dbReference type="Gene3D" id="1.10.30.50">
    <property type="match status" value="1"/>
</dbReference>
<comment type="caution">
    <text evidence="2">The sequence shown here is derived from an EMBL/GenBank/DDBJ whole genome shotgun (WGS) entry which is preliminary data.</text>
</comment>
<accession>A0ABP9CKY6</accession>
<feature type="compositionally biased region" description="Basic and acidic residues" evidence="1">
    <location>
        <begin position="328"/>
        <end position="341"/>
    </location>
</feature>
<name>A0ABP9CKY6_9ACTN</name>
<evidence type="ECO:0000256" key="1">
    <source>
        <dbReference type="SAM" id="MobiDB-lite"/>
    </source>
</evidence>
<dbReference type="RefSeq" id="WP_200170753.1">
    <property type="nucleotide sequence ID" value="NZ_BAABKQ010000001.1"/>
</dbReference>